<feature type="domain" description="FAD-binding" evidence="3">
    <location>
        <begin position="141"/>
        <end position="332"/>
    </location>
</feature>
<proteinExistence type="predicted"/>
<dbReference type="InterPro" id="IPR002938">
    <property type="entry name" value="FAD-bd"/>
</dbReference>
<dbReference type="Gene3D" id="3.50.50.60">
    <property type="entry name" value="FAD/NAD(P)-binding domain"/>
    <property type="match status" value="1"/>
</dbReference>
<keyword evidence="1" id="KW-0560">Oxidoreductase</keyword>
<dbReference type="Gene3D" id="3.30.9.20">
    <property type="match status" value="1"/>
</dbReference>
<protein>
    <recommendedName>
        <fullName evidence="3">FAD-binding domain-containing protein</fullName>
    </recommendedName>
</protein>
<sequence>MRDSTGGGGRVTIVGAGPAGLFLARTVRLRSPGTVVDVYDRLGAAGASGFGVSLSERTLRAVAEHDPETHQLITAASVAQRGITVRLASRSVTYPGFEVSTISRHALLSVLRDQADAAGARLHYGHELQPGEASGDVVAVADGTASTHRDALRQEFGTRTRTGAARFIWLGTTADIGDTAVMAFERTSAGPMAVHMYAYGGGMSTVVVEMDDDTWRRAGLDQAVQPSGAIDAKALAFLAGVFAVPLKGCPLISAASRWRRFTVVENARWSHGATVLLGDAAHTAHFTVGSGTKLALEDALALGAALSTHERPADAFAEYERRRRPAVGRTQRWAAPSMRWWETYGTRLHLPVEQFGLNFLTRTPAMTYPALRRRCPQRLEEAETAFRRAAGEREPADSGNAVTTPLSIAGLRIAGRLAVPAAPGPVPRTGTMRPGPGGLVLLGEQITPHRFATLYCGSAVEVLLNRARVLRRHGVSLFLVLADLGRTGWWERTLHDAELIRARTGTPVAVAVPSGWEYDLARDVTVDPWPYRIHLALIAGRIDLVVPLPLPAAQREQA</sequence>
<evidence type="ECO:0000256" key="1">
    <source>
        <dbReference type="ARBA" id="ARBA00023002"/>
    </source>
</evidence>
<comment type="caution">
    <text evidence="4">The sequence shown here is derived from an EMBL/GenBank/DDBJ whole genome shotgun (WGS) entry which is preliminary data.</text>
</comment>
<evidence type="ECO:0000313" key="5">
    <source>
        <dbReference type="Proteomes" id="UP000681340"/>
    </source>
</evidence>
<dbReference type="Pfam" id="PF01494">
    <property type="entry name" value="FAD_binding_3"/>
    <property type="match status" value="1"/>
</dbReference>
<gene>
    <name evidence="4" type="ORF">Aau02nite_61030</name>
</gene>
<dbReference type="Proteomes" id="UP000681340">
    <property type="component" value="Unassembled WGS sequence"/>
</dbReference>
<dbReference type="PANTHER" id="PTHR13789:SF309">
    <property type="entry name" value="PUTATIVE (AFU_ORTHOLOGUE AFUA_6G14510)-RELATED"/>
    <property type="match status" value="1"/>
</dbReference>
<evidence type="ECO:0000313" key="4">
    <source>
        <dbReference type="EMBL" id="GIM74450.1"/>
    </source>
</evidence>
<dbReference type="GO" id="GO:0071949">
    <property type="term" value="F:FAD binding"/>
    <property type="evidence" value="ECO:0007669"/>
    <property type="project" value="InterPro"/>
</dbReference>
<dbReference type="EMBL" id="BOQL01000050">
    <property type="protein sequence ID" value="GIM74450.1"/>
    <property type="molecule type" value="Genomic_DNA"/>
</dbReference>
<reference evidence="4" key="1">
    <citation type="submission" date="2021-03" db="EMBL/GenBank/DDBJ databases">
        <title>Whole genome shotgun sequence of Actinoplanes auranticolor NBRC 12245.</title>
        <authorList>
            <person name="Komaki H."/>
            <person name="Tamura T."/>
        </authorList>
    </citation>
    <scope>NUCLEOTIDE SEQUENCE</scope>
    <source>
        <strain evidence="4">NBRC 12245</strain>
    </source>
</reference>
<dbReference type="GO" id="GO:0004497">
    <property type="term" value="F:monooxygenase activity"/>
    <property type="evidence" value="ECO:0007669"/>
    <property type="project" value="UniProtKB-KW"/>
</dbReference>
<dbReference type="PRINTS" id="PR00420">
    <property type="entry name" value="RNGMNOXGNASE"/>
</dbReference>
<dbReference type="InterPro" id="IPR036188">
    <property type="entry name" value="FAD/NAD-bd_sf"/>
</dbReference>
<evidence type="ECO:0000259" key="3">
    <source>
        <dbReference type="Pfam" id="PF01494"/>
    </source>
</evidence>
<keyword evidence="5" id="KW-1185">Reference proteome</keyword>
<name>A0A919SLV6_9ACTN</name>
<dbReference type="SUPFAM" id="SSF51905">
    <property type="entry name" value="FAD/NAD(P)-binding domain"/>
    <property type="match status" value="1"/>
</dbReference>
<dbReference type="RefSeq" id="WP_212992012.1">
    <property type="nucleotide sequence ID" value="NZ_BAABEA010000030.1"/>
</dbReference>
<dbReference type="InterPro" id="IPR050493">
    <property type="entry name" value="FAD-dep_Monooxygenase_BioMet"/>
</dbReference>
<organism evidence="4 5">
    <name type="scientific">Actinoplanes auranticolor</name>
    <dbReference type="NCBI Taxonomy" id="47988"/>
    <lineage>
        <taxon>Bacteria</taxon>
        <taxon>Bacillati</taxon>
        <taxon>Actinomycetota</taxon>
        <taxon>Actinomycetes</taxon>
        <taxon>Micromonosporales</taxon>
        <taxon>Micromonosporaceae</taxon>
        <taxon>Actinoplanes</taxon>
    </lineage>
</organism>
<keyword evidence="2" id="KW-0503">Monooxygenase</keyword>
<dbReference type="AlphaFoldDB" id="A0A919SLV6"/>
<evidence type="ECO:0000256" key="2">
    <source>
        <dbReference type="ARBA" id="ARBA00023033"/>
    </source>
</evidence>
<accession>A0A919SLV6</accession>
<dbReference type="PANTHER" id="PTHR13789">
    <property type="entry name" value="MONOOXYGENASE"/>
    <property type="match status" value="1"/>
</dbReference>